<reference evidence="2 3" key="1">
    <citation type="submission" date="2016-10" db="EMBL/GenBank/DDBJ databases">
        <authorList>
            <person name="de Groot N.N."/>
        </authorList>
    </citation>
    <scope>NUCLEOTIDE SEQUENCE [LARGE SCALE GENOMIC DNA]</scope>
    <source>
        <strain evidence="2 3">CGMCC 4.2023</strain>
    </source>
</reference>
<name>A0A1H6CMD9_9ACTN</name>
<feature type="region of interest" description="Disordered" evidence="1">
    <location>
        <begin position="170"/>
        <end position="193"/>
    </location>
</feature>
<feature type="region of interest" description="Disordered" evidence="1">
    <location>
        <begin position="41"/>
        <end position="69"/>
    </location>
</feature>
<evidence type="ECO:0000313" key="3">
    <source>
        <dbReference type="Proteomes" id="UP000236754"/>
    </source>
</evidence>
<evidence type="ECO:0000256" key="1">
    <source>
        <dbReference type="SAM" id="MobiDB-lite"/>
    </source>
</evidence>
<dbReference type="RefSeq" id="WP_235032250.1">
    <property type="nucleotide sequence ID" value="NZ_FNVU01000009.1"/>
</dbReference>
<dbReference type="AlphaFoldDB" id="A0A1H6CMD9"/>
<evidence type="ECO:0000313" key="2">
    <source>
        <dbReference type="EMBL" id="SEG74209.1"/>
    </source>
</evidence>
<dbReference type="EMBL" id="FNVU01000009">
    <property type="protein sequence ID" value="SEG74209.1"/>
    <property type="molecule type" value="Genomic_DNA"/>
</dbReference>
<feature type="compositionally biased region" description="Acidic residues" evidence="1">
    <location>
        <begin position="49"/>
        <end position="61"/>
    </location>
</feature>
<proteinExistence type="predicted"/>
<sequence>MRNHVRHSRSVRMSPAVERPDRDLVLAPAGIAPEATENAGYAGYAGDTADTEGVETAEAAEDTAGRIGPEYLDGIEDDGIEEDLADVVRLACPDCGRPIAVTGDDVVLPSHAVCPNPWQPFGLTVCGGSGRAVADAGPLEPLVVAAAGEPPAAVLPKLPTGLDWRTQPFSHVGGPGSQPIRVPLPREAGPLAA</sequence>
<accession>A0A1H6CMD9</accession>
<gene>
    <name evidence="2" type="ORF">SAMN05216223_109203</name>
</gene>
<dbReference type="Proteomes" id="UP000236754">
    <property type="component" value="Unassembled WGS sequence"/>
</dbReference>
<protein>
    <submittedName>
        <fullName evidence="2">Uncharacterized protein</fullName>
    </submittedName>
</protein>
<keyword evidence="3" id="KW-1185">Reference proteome</keyword>
<organism evidence="2 3">
    <name type="scientific">Actinacidiphila yanglinensis</name>
    <dbReference type="NCBI Taxonomy" id="310779"/>
    <lineage>
        <taxon>Bacteria</taxon>
        <taxon>Bacillati</taxon>
        <taxon>Actinomycetota</taxon>
        <taxon>Actinomycetes</taxon>
        <taxon>Kitasatosporales</taxon>
        <taxon>Streptomycetaceae</taxon>
        <taxon>Actinacidiphila</taxon>
    </lineage>
</organism>